<dbReference type="Proteomes" id="UP000176451">
    <property type="component" value="Unassembled WGS sequence"/>
</dbReference>
<feature type="compositionally biased region" description="Basic and acidic residues" evidence="1">
    <location>
        <begin position="7"/>
        <end position="23"/>
    </location>
</feature>
<feature type="region of interest" description="Disordered" evidence="1">
    <location>
        <begin position="1"/>
        <end position="31"/>
    </location>
</feature>
<proteinExistence type="predicted"/>
<sequence>MDLTQPNEKEESLEKEPVSREDALTPAQKDFGESWKAIDNAADTAEQAVKAVPGQNTLTKEMKSMAKDIYVVKADKEAERVKKIKDTAFDMAMKNIQELVEKTSHFPFREYINKWKSELEETANGNQEIITEAQKEMTGVLSDAKEKLVDVANLGPKIEETGEKLIAKAKDKAETNTGIDKARDTIAKS</sequence>
<reference evidence="2 3" key="1">
    <citation type="journal article" date="2016" name="Nat. Commun.">
        <title>Thousands of microbial genomes shed light on interconnected biogeochemical processes in an aquifer system.</title>
        <authorList>
            <person name="Anantharaman K."/>
            <person name="Brown C.T."/>
            <person name="Hug L.A."/>
            <person name="Sharon I."/>
            <person name="Castelle C.J."/>
            <person name="Probst A.J."/>
            <person name="Thomas B.C."/>
            <person name="Singh A."/>
            <person name="Wilkins M.J."/>
            <person name="Karaoz U."/>
            <person name="Brodie E.L."/>
            <person name="Williams K.H."/>
            <person name="Hubbard S.S."/>
            <person name="Banfield J.F."/>
        </authorList>
    </citation>
    <scope>NUCLEOTIDE SEQUENCE [LARGE SCALE GENOMIC DNA]</scope>
</reference>
<evidence type="ECO:0000256" key="1">
    <source>
        <dbReference type="SAM" id="MobiDB-lite"/>
    </source>
</evidence>
<dbReference type="AlphaFoldDB" id="A0A1F5EEZ2"/>
<organism evidence="2 3">
    <name type="scientific">Candidatus Berkelbacteria bacterium RIFCSPHIGHO2_12_FULL_36_9</name>
    <dbReference type="NCBI Taxonomy" id="1797469"/>
    <lineage>
        <taxon>Bacteria</taxon>
        <taxon>Candidatus Berkelbacteria</taxon>
    </lineage>
</organism>
<dbReference type="EMBL" id="MEZV01000047">
    <property type="protein sequence ID" value="OGD65997.1"/>
    <property type="molecule type" value="Genomic_DNA"/>
</dbReference>
<protein>
    <submittedName>
        <fullName evidence="2">Uncharacterized protein</fullName>
    </submittedName>
</protein>
<comment type="caution">
    <text evidence="2">The sequence shown here is derived from an EMBL/GenBank/DDBJ whole genome shotgun (WGS) entry which is preliminary data.</text>
</comment>
<gene>
    <name evidence="2" type="ORF">A3F08_01015</name>
</gene>
<dbReference type="STRING" id="1797469.A3F08_01015"/>
<accession>A0A1F5EEZ2</accession>
<name>A0A1F5EEZ2_9BACT</name>
<evidence type="ECO:0000313" key="2">
    <source>
        <dbReference type="EMBL" id="OGD65997.1"/>
    </source>
</evidence>
<evidence type="ECO:0000313" key="3">
    <source>
        <dbReference type="Proteomes" id="UP000176451"/>
    </source>
</evidence>